<dbReference type="RefSeq" id="WP_130767070.1">
    <property type="nucleotide sequence ID" value="NZ_SILG01000003.1"/>
</dbReference>
<evidence type="ECO:0000313" key="2">
    <source>
        <dbReference type="Proteomes" id="UP000291302"/>
    </source>
</evidence>
<reference evidence="1 2" key="1">
    <citation type="submission" date="2019-02" db="EMBL/GenBank/DDBJ databases">
        <title>The genomic architecture of introgression among sibling species of bacteria.</title>
        <authorList>
            <person name="Cavassim M.I.A."/>
            <person name="Moeskjaer S."/>
            <person name="Moslemi C."/>
            <person name="Fields B."/>
            <person name="Bachmann A."/>
            <person name="Vilhjalmsson B."/>
            <person name="Schierup M.H."/>
            <person name="Young J.P.W."/>
            <person name="Andersen S.U."/>
        </authorList>
    </citation>
    <scope>NUCLEOTIDE SEQUENCE [LARGE SCALE GENOMIC DNA]</scope>
    <source>
        <strain evidence="1 2">SM51</strain>
        <plasmid evidence="1">pSM51_Rh02</plasmid>
    </source>
</reference>
<gene>
    <name evidence="1" type="ORF">ELH03_28730</name>
</gene>
<organism evidence="1 2">
    <name type="scientific">Rhizobium beringeri</name>
    <dbReference type="NCBI Taxonomy" id="3019934"/>
    <lineage>
        <taxon>Bacteria</taxon>
        <taxon>Pseudomonadati</taxon>
        <taxon>Pseudomonadota</taxon>
        <taxon>Alphaproteobacteria</taxon>
        <taxon>Hyphomicrobiales</taxon>
        <taxon>Rhizobiaceae</taxon>
        <taxon>Rhizobium/Agrobacterium group</taxon>
        <taxon>Rhizobium</taxon>
    </lineage>
</organism>
<comment type="caution">
    <text evidence="1">The sequence shown here is derived from an EMBL/GenBank/DDBJ whole genome shotgun (WGS) entry which is preliminary data.</text>
</comment>
<dbReference type="EMBL" id="SILG01000003">
    <property type="protein sequence ID" value="TBE60832.1"/>
    <property type="molecule type" value="Genomic_DNA"/>
</dbReference>
<dbReference type="SUPFAM" id="SSF50998">
    <property type="entry name" value="Quinoprotein alcohol dehydrogenase-like"/>
    <property type="match status" value="1"/>
</dbReference>
<evidence type="ECO:0000313" key="1">
    <source>
        <dbReference type="EMBL" id="TBE60832.1"/>
    </source>
</evidence>
<name>A0ABY1XL81_9HYPH</name>
<dbReference type="InterPro" id="IPR011047">
    <property type="entry name" value="Quinoprotein_ADH-like_sf"/>
</dbReference>
<keyword evidence="1" id="KW-0614">Plasmid</keyword>
<accession>A0ABY1XL81</accession>
<keyword evidence="2" id="KW-1185">Reference proteome</keyword>
<dbReference type="Proteomes" id="UP000291302">
    <property type="component" value="Unassembled WGS sequence"/>
</dbReference>
<sequence length="282" mass="30669">MANYSVSCDGVALDDNGAIFSIVIYSDGEGFNSHVCRESDVADQAAPNVRTVLLDIQVWLTSIWRSDNGFLYVTDSEGNVHRYNGTGWTVWQISSQALTCIWGLADDNVYTAGDEGIVHRWDGNAWAAISSPLGDVIFSIRGTSSDNLYACGANGLFWHFSSGTWTPIDLPTNQRLLGLLTRDASDVLVCGAGGTLFRGAGSIWNDRSQPGHNFHALVEFRKEIYLAGGGEGIFRFDGISVTNVKDTITSYRLAPNDNYIASAGDTVAARFDGTAWFGVRYH</sequence>
<protein>
    <submittedName>
        <fullName evidence="1">Uncharacterized protein</fullName>
    </submittedName>
</protein>
<geneLocation type="plasmid" evidence="1">
    <name>pSM51_Rh02</name>
</geneLocation>
<proteinExistence type="predicted"/>